<keyword evidence="1" id="KW-1185">Reference proteome</keyword>
<proteinExistence type="predicted"/>
<reference evidence="2" key="1">
    <citation type="submission" date="2022-11" db="UniProtKB">
        <authorList>
            <consortium name="WormBaseParasite"/>
        </authorList>
    </citation>
    <scope>IDENTIFICATION</scope>
</reference>
<protein>
    <submittedName>
        <fullName evidence="2">AMP-binding enzyme C-terminal domain-containing protein</fullName>
    </submittedName>
</protein>
<accession>A0A915DED1</accession>
<sequence>MDKLGSNNGHIVGELRLKPLVKTKFVGYGPKFSDFCEWISTGDIVSVHKDGNVEIVTHKDDLIYDRNDKLVEHWRMERLMAQEDSIRGVQVVQVCHGAPVIAVIVPKSLKGVPEFFKTDLSNLCRNDKLHAPDQFAIAADFPRVNTKIQKFKLRELIRQKVIVPF</sequence>
<organism evidence="1 2">
    <name type="scientific">Ditylenchus dipsaci</name>
    <dbReference type="NCBI Taxonomy" id="166011"/>
    <lineage>
        <taxon>Eukaryota</taxon>
        <taxon>Metazoa</taxon>
        <taxon>Ecdysozoa</taxon>
        <taxon>Nematoda</taxon>
        <taxon>Chromadorea</taxon>
        <taxon>Rhabditida</taxon>
        <taxon>Tylenchina</taxon>
        <taxon>Tylenchomorpha</taxon>
        <taxon>Sphaerularioidea</taxon>
        <taxon>Anguinidae</taxon>
        <taxon>Anguininae</taxon>
        <taxon>Ditylenchus</taxon>
    </lineage>
</organism>
<evidence type="ECO:0000313" key="1">
    <source>
        <dbReference type="Proteomes" id="UP000887574"/>
    </source>
</evidence>
<dbReference type="SUPFAM" id="SSF56801">
    <property type="entry name" value="Acetyl-CoA synthetase-like"/>
    <property type="match status" value="1"/>
</dbReference>
<name>A0A915DED1_9BILA</name>
<dbReference type="AlphaFoldDB" id="A0A915DED1"/>
<dbReference type="Proteomes" id="UP000887574">
    <property type="component" value="Unplaced"/>
</dbReference>
<dbReference type="WBParaSite" id="jg18698">
    <property type="protein sequence ID" value="jg18698"/>
    <property type="gene ID" value="jg18698"/>
</dbReference>
<evidence type="ECO:0000313" key="2">
    <source>
        <dbReference type="WBParaSite" id="jg18698"/>
    </source>
</evidence>